<organism evidence="2">
    <name type="scientific">Sipha flava</name>
    <name type="common">yellow sugarcane aphid</name>
    <dbReference type="NCBI Taxonomy" id="143950"/>
    <lineage>
        <taxon>Eukaryota</taxon>
        <taxon>Metazoa</taxon>
        <taxon>Ecdysozoa</taxon>
        <taxon>Arthropoda</taxon>
        <taxon>Hexapoda</taxon>
        <taxon>Insecta</taxon>
        <taxon>Pterygota</taxon>
        <taxon>Neoptera</taxon>
        <taxon>Paraneoptera</taxon>
        <taxon>Hemiptera</taxon>
        <taxon>Sternorrhyncha</taxon>
        <taxon>Aphidomorpha</taxon>
        <taxon>Aphidoidea</taxon>
        <taxon>Aphididae</taxon>
        <taxon>Sipha</taxon>
    </lineage>
</organism>
<evidence type="ECO:0000256" key="1">
    <source>
        <dbReference type="SAM" id="MobiDB-lite"/>
    </source>
</evidence>
<feature type="region of interest" description="Disordered" evidence="1">
    <location>
        <begin position="26"/>
        <end position="58"/>
    </location>
</feature>
<dbReference type="EMBL" id="GGMS01013626">
    <property type="protein sequence ID" value="MBY82829.1"/>
    <property type="molecule type" value="Transcribed_RNA"/>
</dbReference>
<protein>
    <submittedName>
        <fullName evidence="2">Uncharacterized protein</fullName>
    </submittedName>
</protein>
<name>A0A2S2QYK0_9HEMI</name>
<reference evidence="2" key="1">
    <citation type="submission" date="2018-04" db="EMBL/GenBank/DDBJ databases">
        <title>Transcriptome assembly of Sipha flava.</title>
        <authorList>
            <person name="Scully E.D."/>
            <person name="Geib S.M."/>
            <person name="Palmer N.A."/>
            <person name="Koch K."/>
            <person name="Bradshaw J."/>
            <person name="Heng-Moss T."/>
            <person name="Sarath G."/>
        </authorList>
    </citation>
    <scope>NUCLEOTIDE SEQUENCE</scope>
</reference>
<accession>A0A2S2QYK0</accession>
<evidence type="ECO:0000313" key="2">
    <source>
        <dbReference type="EMBL" id="MBY82829.1"/>
    </source>
</evidence>
<sequence>MSSDSAEPSDFLNVYTRLYNVCKNVGEGAENPSTDVRTEDGGRAPPPGRSVAPKPSRTRRCRCSKKRCCNCAVDRPEVPTLVPIYGGTGRGGGADDTSAGVSGVCTLTPITRNTVINGSVRGIEKCTLEPIPCKNGFYLRQKIPAFEFAARANRFND</sequence>
<dbReference type="AlphaFoldDB" id="A0A2S2QYK0"/>
<proteinExistence type="predicted"/>
<gene>
    <name evidence="2" type="ORF">g.2218</name>
</gene>